<name>A0A9X2GKZ6_9ACTN</name>
<dbReference type="AlphaFoldDB" id="A0A9X2GKZ6"/>
<keyword evidence="6" id="KW-1185">Reference proteome</keyword>
<dbReference type="RefSeq" id="WP_253747139.1">
    <property type="nucleotide sequence ID" value="NZ_BAABKA010000035.1"/>
</dbReference>
<dbReference type="EMBL" id="JAMZEB010000002">
    <property type="protein sequence ID" value="MCP2359720.1"/>
    <property type="molecule type" value="Genomic_DNA"/>
</dbReference>
<dbReference type="GO" id="GO:0000272">
    <property type="term" value="P:polysaccharide catabolic process"/>
    <property type="evidence" value="ECO:0007669"/>
    <property type="project" value="UniProtKB-KW"/>
</dbReference>
<dbReference type="InterPro" id="IPR013783">
    <property type="entry name" value="Ig-like_fold"/>
</dbReference>
<keyword evidence="2" id="KW-0624">Polysaccharide degradation</keyword>
<dbReference type="Gene3D" id="2.60.40.10">
    <property type="entry name" value="Immunoglobulins"/>
    <property type="match status" value="1"/>
</dbReference>
<feature type="domain" description="Fibronectin type-III" evidence="4">
    <location>
        <begin position="400"/>
        <end position="506"/>
    </location>
</feature>
<keyword evidence="1" id="KW-0378">Hydrolase</keyword>
<dbReference type="PROSITE" id="PS50853">
    <property type="entry name" value="FN3"/>
    <property type="match status" value="1"/>
</dbReference>
<keyword evidence="1" id="KW-0326">Glycosidase</keyword>
<sequence>MTFDLRLVAYAPFGDRLGVLPHPLSVETGWPLNDVPSLKIAYTTTATGAAMLDQPCEIATEWSTDGTVWTEASDSRFLRIKRRGDASDTTGLARFELPGLVWMLRKIVLHPGAAPLVDGKRAFLSATAGEILQTFIGEAKGRGAVPLLQWDFTPDEDSAGQEWDKVITIYYQPGMDALTALQNLAEQGVCDFRTSGRTVQVFNADTAMSRDLASGPSPVDLRYGRDVAEAPDEGTLEDTASSVLIVGDNGLVKTFTNPAAVQPWGPWEQYVGAGGVSDEGTATILAQSALERAGGERVQRTRGVVLYGARWLPLKDYRPGDRVLAPGDGGALESLRVRQVTLARSSTGVLGGSLVLHDRFLERDIRLARRTAGIVGGSTADGGSGARPAPEAPEPRTPAAPAGLVVNPLPYIDEHGLPHGQVTVSWGAVTSDVGGVALNVGGYELFMRINETGAPWFLVTSTEAGDTTATYSPLVIGEAYAFKVRAVNLGKVGAFSEPVAVTIPDDDEAPPVPTAPQLSARLGVVRATWDGLGVGAVPMPPDFLHVRVWMQDPLAPGWSEIGVLGEAGAILVPGLPYGADRQFRFTSIDRSGNESAPSASATIAAVQLVRGDAANESITTGALAANAVTADKLAAGTVEAEHITAGAVVADKLAAVLTLSTRVVAGSASGARVELNSSGLVAFNGSGQQTASISAATGAVSIVGQLASGVTGARIVVNPAGAAAPEIRFIPGSGINQSRIYSDGSRFAGEATLVMESGTNQASTAMCRLVHAAGFWQAAILNPSNGEQRGGAVSAVEGQASIGWMHPSQQDQLLVFDQSGTFHRGTWLYANDSGLIMLSVSVSRGATYYQVALGFSFPSVPKVTFTAEQTTTMQLFSRTNSDLFFFDPSAGTSPSARTFHIWAWR</sequence>
<organism evidence="5 6">
    <name type="scientific">Nonomuraea thailandensis</name>
    <dbReference type="NCBI Taxonomy" id="1188745"/>
    <lineage>
        <taxon>Bacteria</taxon>
        <taxon>Bacillati</taxon>
        <taxon>Actinomycetota</taxon>
        <taxon>Actinomycetes</taxon>
        <taxon>Streptosporangiales</taxon>
        <taxon>Streptosporangiaceae</taxon>
        <taxon>Nonomuraea</taxon>
    </lineage>
</organism>
<gene>
    <name evidence="5" type="ORF">HD597_006740</name>
</gene>
<dbReference type="InterPro" id="IPR036116">
    <property type="entry name" value="FN3_sf"/>
</dbReference>
<feature type="compositionally biased region" description="Gly residues" evidence="3">
    <location>
        <begin position="376"/>
        <end position="385"/>
    </location>
</feature>
<reference evidence="5" key="1">
    <citation type="submission" date="2022-06" db="EMBL/GenBank/DDBJ databases">
        <title>Sequencing the genomes of 1000 actinobacteria strains.</title>
        <authorList>
            <person name="Klenk H.-P."/>
        </authorList>
    </citation>
    <scope>NUCLEOTIDE SEQUENCE</scope>
    <source>
        <strain evidence="5">DSM 46694</strain>
    </source>
</reference>
<protein>
    <recommendedName>
        <fullName evidence="4">Fibronectin type-III domain-containing protein</fullName>
    </recommendedName>
</protein>
<feature type="region of interest" description="Disordered" evidence="3">
    <location>
        <begin position="376"/>
        <end position="399"/>
    </location>
</feature>
<proteinExistence type="predicted"/>
<dbReference type="InterPro" id="IPR003961">
    <property type="entry name" value="FN3_dom"/>
</dbReference>
<dbReference type="GO" id="GO:0016798">
    <property type="term" value="F:hydrolase activity, acting on glycosyl bonds"/>
    <property type="evidence" value="ECO:0007669"/>
    <property type="project" value="UniProtKB-KW"/>
</dbReference>
<keyword evidence="2" id="KW-0119">Carbohydrate metabolism</keyword>
<evidence type="ECO:0000256" key="1">
    <source>
        <dbReference type="ARBA" id="ARBA00023295"/>
    </source>
</evidence>
<evidence type="ECO:0000313" key="6">
    <source>
        <dbReference type="Proteomes" id="UP001139648"/>
    </source>
</evidence>
<evidence type="ECO:0000259" key="4">
    <source>
        <dbReference type="PROSITE" id="PS50853"/>
    </source>
</evidence>
<dbReference type="Proteomes" id="UP001139648">
    <property type="component" value="Unassembled WGS sequence"/>
</dbReference>
<evidence type="ECO:0000256" key="2">
    <source>
        <dbReference type="ARBA" id="ARBA00023326"/>
    </source>
</evidence>
<accession>A0A9X2GKZ6</accession>
<evidence type="ECO:0000313" key="5">
    <source>
        <dbReference type="EMBL" id="MCP2359720.1"/>
    </source>
</evidence>
<comment type="caution">
    <text evidence="5">The sequence shown here is derived from an EMBL/GenBank/DDBJ whole genome shotgun (WGS) entry which is preliminary data.</text>
</comment>
<dbReference type="CDD" id="cd00063">
    <property type="entry name" value="FN3"/>
    <property type="match status" value="1"/>
</dbReference>
<dbReference type="SUPFAM" id="SSF49265">
    <property type="entry name" value="Fibronectin type III"/>
    <property type="match status" value="1"/>
</dbReference>
<evidence type="ECO:0000256" key="3">
    <source>
        <dbReference type="SAM" id="MobiDB-lite"/>
    </source>
</evidence>